<evidence type="ECO:0000256" key="4">
    <source>
        <dbReference type="ARBA" id="ARBA00023163"/>
    </source>
</evidence>
<evidence type="ECO:0000313" key="8">
    <source>
        <dbReference type="EMBL" id="CAB3225927.1"/>
    </source>
</evidence>
<dbReference type="Gene3D" id="3.30.450.20">
    <property type="entry name" value="PAS domain"/>
    <property type="match status" value="2"/>
</dbReference>
<evidence type="ECO:0000313" key="9">
    <source>
        <dbReference type="Proteomes" id="UP000494106"/>
    </source>
</evidence>
<dbReference type="OrthoDB" id="7788762at2759"/>
<dbReference type="SUPFAM" id="SSF47459">
    <property type="entry name" value="HLH, helix-loop-helix DNA-binding domain"/>
    <property type="match status" value="1"/>
</dbReference>
<dbReference type="AlphaFoldDB" id="A0A8S0Z1A1"/>
<dbReference type="CDD" id="cd00130">
    <property type="entry name" value="PAS"/>
    <property type="match status" value="2"/>
</dbReference>
<keyword evidence="9" id="KW-1185">Reference proteome</keyword>
<dbReference type="Pfam" id="PF00010">
    <property type="entry name" value="HLH"/>
    <property type="match status" value="1"/>
</dbReference>
<dbReference type="Proteomes" id="UP000494106">
    <property type="component" value="Unassembled WGS sequence"/>
</dbReference>
<dbReference type="SUPFAM" id="SSF55785">
    <property type="entry name" value="PYP-like sensor domain (PAS domain)"/>
    <property type="match status" value="2"/>
</dbReference>
<dbReference type="SMART" id="SM00091">
    <property type="entry name" value="PAS"/>
    <property type="match status" value="1"/>
</dbReference>
<feature type="domain" description="BHLH" evidence="7">
    <location>
        <begin position="13"/>
        <end position="66"/>
    </location>
</feature>
<evidence type="ECO:0000256" key="3">
    <source>
        <dbReference type="ARBA" id="ARBA00023125"/>
    </source>
</evidence>
<comment type="caution">
    <text evidence="8">The sequence shown here is derived from an EMBL/GenBank/DDBJ whole genome shotgun (WGS) entry which is preliminary data.</text>
</comment>
<dbReference type="GO" id="GO:0003677">
    <property type="term" value="F:DNA binding"/>
    <property type="evidence" value="ECO:0007669"/>
    <property type="project" value="UniProtKB-KW"/>
</dbReference>
<proteinExistence type="predicted"/>
<evidence type="ECO:0000256" key="2">
    <source>
        <dbReference type="ARBA" id="ARBA00023015"/>
    </source>
</evidence>
<sequence length="733" mass="83281">MFSIRQIVLDRDNPREIRNRAEKMRRDRLNQSVAELAAMVPPVVAARRKIDKTTVLRLTAHYLRAHQYVFGDSIGRSVQEFSPASVTKVLSLFNGFLITVTYRGIIVVVSQNVQQYLGYTELDLLGQNLLNITHEDDRATLKDQLMPKSQHLGPNGELLIPDEPGAKSKVEEALAQEKREFIIRFKKLGQRSEPSQYVTCHVQGSLRKSDRACSGLNRCCQIVRRVRARTENPCSSGNDIVFIGVVRPSTETFINESALEAYRMEYRTRHSIDGQIIQCESRIALVTGYMTHEVSGVNAMNFMHRDDVRWVIVALREMYDHQKMYGESCYRLMTKNGQFIYMRTRGRLDVDQDSGACTSFVCTNAVVDEKEGKQLIKLMRKKFTMMINNETPGIEMPEEEIKDEENDSQTAPVENPRRLEEVILHLVTNLPSPPTEDLDEDVRSITTEKNVSPSQRITIIPPDKEQIVNAIDKIYGVIKTLNRNQDMVIKDENIASNPLNRRSSCPKSDEILYSTRDTLQDCKIVELSPSDTNKIYHFGKASPSALAGTNITSNSANIINPEPQKISNFSPNLGSFDKSTSGFSSSSFSNCNINSKDTYNDHDDNGLQFHTTDLQKSFFPMARLPDEPNFIQMLPEPKISNLQTGTKRPSDFEDEKTLYKKKIGMDKESETSDIDSQYLEHFFDETLFNTQIETAINSLDTIDPTFPDLLVSTEVQDILGEFENSQVNEEFPD</sequence>
<organism evidence="8 9">
    <name type="scientific">Arctia plantaginis</name>
    <name type="common">Wood tiger moth</name>
    <name type="synonym">Phalaena plantaginis</name>
    <dbReference type="NCBI Taxonomy" id="874455"/>
    <lineage>
        <taxon>Eukaryota</taxon>
        <taxon>Metazoa</taxon>
        <taxon>Ecdysozoa</taxon>
        <taxon>Arthropoda</taxon>
        <taxon>Hexapoda</taxon>
        <taxon>Insecta</taxon>
        <taxon>Pterygota</taxon>
        <taxon>Neoptera</taxon>
        <taxon>Endopterygota</taxon>
        <taxon>Lepidoptera</taxon>
        <taxon>Glossata</taxon>
        <taxon>Ditrysia</taxon>
        <taxon>Noctuoidea</taxon>
        <taxon>Erebidae</taxon>
        <taxon>Arctiinae</taxon>
        <taxon>Arctia</taxon>
    </lineage>
</organism>
<dbReference type="PRINTS" id="PR00785">
    <property type="entry name" value="NCTRNSLOCATR"/>
</dbReference>
<keyword evidence="5" id="KW-0539">Nucleus</keyword>
<dbReference type="InterPro" id="IPR000014">
    <property type="entry name" value="PAS"/>
</dbReference>
<dbReference type="CDD" id="cd11391">
    <property type="entry name" value="bHLH_PAS"/>
    <property type="match status" value="1"/>
</dbReference>
<dbReference type="InterPro" id="IPR001067">
    <property type="entry name" value="Nuc_translocat"/>
</dbReference>
<dbReference type="EMBL" id="CADEBC010000208">
    <property type="protein sequence ID" value="CAB3225927.1"/>
    <property type="molecule type" value="Genomic_DNA"/>
</dbReference>
<dbReference type="InterPro" id="IPR035965">
    <property type="entry name" value="PAS-like_dom_sf"/>
</dbReference>
<dbReference type="GO" id="GO:0045944">
    <property type="term" value="P:positive regulation of transcription by RNA polymerase II"/>
    <property type="evidence" value="ECO:0007669"/>
    <property type="project" value="UniProtKB-ARBA"/>
</dbReference>
<feature type="domain" description="PAS" evidence="6">
    <location>
        <begin position="82"/>
        <end position="145"/>
    </location>
</feature>
<dbReference type="PROSITE" id="PS50888">
    <property type="entry name" value="BHLH"/>
    <property type="match status" value="1"/>
</dbReference>
<dbReference type="SMART" id="SM00353">
    <property type="entry name" value="HLH"/>
    <property type="match status" value="1"/>
</dbReference>
<gene>
    <name evidence="8" type="ORF">APLA_LOCUS2649</name>
</gene>
<dbReference type="PROSITE" id="PS50112">
    <property type="entry name" value="PAS"/>
    <property type="match status" value="1"/>
</dbReference>
<evidence type="ECO:0000259" key="6">
    <source>
        <dbReference type="PROSITE" id="PS50112"/>
    </source>
</evidence>
<keyword evidence="2" id="KW-0805">Transcription regulation</keyword>
<dbReference type="GO" id="GO:0005634">
    <property type="term" value="C:nucleus"/>
    <property type="evidence" value="ECO:0007669"/>
    <property type="project" value="InterPro"/>
</dbReference>
<dbReference type="GO" id="GO:0003700">
    <property type="term" value="F:DNA-binding transcription factor activity"/>
    <property type="evidence" value="ECO:0007669"/>
    <property type="project" value="InterPro"/>
</dbReference>
<evidence type="ECO:0000256" key="1">
    <source>
        <dbReference type="ARBA" id="ARBA00022737"/>
    </source>
</evidence>
<reference evidence="8 9" key="1">
    <citation type="submission" date="2020-04" db="EMBL/GenBank/DDBJ databases">
        <authorList>
            <person name="Wallbank WR R."/>
            <person name="Pardo Diaz C."/>
            <person name="Kozak K."/>
            <person name="Martin S."/>
            <person name="Jiggins C."/>
            <person name="Moest M."/>
            <person name="Warren A I."/>
            <person name="Byers J.R.P. K."/>
            <person name="Montejo-Kovacevich G."/>
            <person name="Yen C E."/>
        </authorList>
    </citation>
    <scope>NUCLEOTIDE SEQUENCE [LARGE SCALE GENOMIC DNA]</scope>
</reference>
<evidence type="ECO:0008006" key="10">
    <source>
        <dbReference type="Google" id="ProtNLM"/>
    </source>
</evidence>
<dbReference type="GO" id="GO:0005737">
    <property type="term" value="C:cytoplasm"/>
    <property type="evidence" value="ECO:0007669"/>
    <property type="project" value="InterPro"/>
</dbReference>
<dbReference type="GO" id="GO:0046983">
    <property type="term" value="F:protein dimerization activity"/>
    <property type="evidence" value="ECO:0007669"/>
    <property type="project" value="InterPro"/>
</dbReference>
<dbReference type="Gene3D" id="4.10.280.10">
    <property type="entry name" value="Helix-loop-helix DNA-binding domain"/>
    <property type="match status" value="1"/>
</dbReference>
<dbReference type="InterPro" id="IPR011598">
    <property type="entry name" value="bHLH_dom"/>
</dbReference>
<dbReference type="PANTHER" id="PTHR23042">
    <property type="entry name" value="CIRCADIAN PROTEIN CLOCK/ARNT/BMAL/PAS"/>
    <property type="match status" value="1"/>
</dbReference>
<dbReference type="NCBIfam" id="TIGR00229">
    <property type="entry name" value="sensory_box"/>
    <property type="match status" value="1"/>
</dbReference>
<dbReference type="Pfam" id="PF14598">
    <property type="entry name" value="PAS_11"/>
    <property type="match status" value="1"/>
</dbReference>
<name>A0A8S0Z1A1_ARCPL</name>
<keyword evidence="4" id="KW-0804">Transcription</keyword>
<keyword evidence="3" id="KW-0238">DNA-binding</keyword>
<dbReference type="InterPro" id="IPR050933">
    <property type="entry name" value="Circadian_TF"/>
</dbReference>
<dbReference type="InterPro" id="IPR036638">
    <property type="entry name" value="HLH_DNA-bd_sf"/>
</dbReference>
<accession>A0A8S0Z1A1</accession>
<evidence type="ECO:0000256" key="5">
    <source>
        <dbReference type="ARBA" id="ARBA00023242"/>
    </source>
</evidence>
<protein>
    <recommendedName>
        <fullName evidence="10">Methoprene-tolerant protein</fullName>
    </recommendedName>
</protein>
<keyword evidence="1" id="KW-0677">Repeat</keyword>
<evidence type="ECO:0000259" key="7">
    <source>
        <dbReference type="PROSITE" id="PS50888"/>
    </source>
</evidence>
<dbReference type="GO" id="GO:0005667">
    <property type="term" value="C:transcription regulator complex"/>
    <property type="evidence" value="ECO:0007669"/>
    <property type="project" value="InterPro"/>
</dbReference>